<proteinExistence type="predicted"/>
<accession>A0ACC1HTB2</accession>
<reference evidence="1" key="1">
    <citation type="submission" date="2022-06" db="EMBL/GenBank/DDBJ databases">
        <title>Phylogenomic reconstructions and comparative analyses of Kickxellomycotina fungi.</title>
        <authorList>
            <person name="Reynolds N.K."/>
            <person name="Stajich J.E."/>
            <person name="Barry K."/>
            <person name="Grigoriev I.V."/>
            <person name="Crous P."/>
            <person name="Smith M.E."/>
        </authorList>
    </citation>
    <scope>NUCLEOTIDE SEQUENCE</scope>
    <source>
        <strain evidence="1">RSA 2271</strain>
    </source>
</reference>
<evidence type="ECO:0000313" key="1">
    <source>
        <dbReference type="EMBL" id="KAJ1678580.1"/>
    </source>
</evidence>
<protein>
    <submittedName>
        <fullName evidence="1">Uncharacterized protein</fullName>
    </submittedName>
</protein>
<dbReference type="Proteomes" id="UP001145114">
    <property type="component" value="Unassembled WGS sequence"/>
</dbReference>
<comment type="caution">
    <text evidence="1">The sequence shown here is derived from an EMBL/GenBank/DDBJ whole genome shotgun (WGS) entry which is preliminary data.</text>
</comment>
<dbReference type="EMBL" id="JAMZIH010001032">
    <property type="protein sequence ID" value="KAJ1678580.1"/>
    <property type="molecule type" value="Genomic_DNA"/>
</dbReference>
<sequence>DYKDRPEEGAKILKDLSEAAHIDNALACRLSSDTDAATQLPELDKLQLTPQPGELIKTKADLVQFLTFCVPTSSPAILESMVDTYLCTNQGDELPPGCDVGVIFNAVLDNFYSQLDEAGDEGGANNGWRSADINSEPTLEAVEAKYRLKQPKSKKKRHQIAARRKPNHIRTSPPPFKPQLHAPREASKKNEWDVVEQDLATMSEIFPDTPKPTLRSLYHKNGRDLTRVINHLLGDAPTVGSEVELRTLPASIEEGGHLPRRRPTAAVAAPAAASKLPSPSSHKAQLECDLVNQFKAAREWLRGNPREPTYCRERAAELTDKRNAMYLKAFEAYQARGTSKGHSGIAAYYSQEAS</sequence>
<feature type="non-terminal residue" evidence="1">
    <location>
        <position position="1"/>
    </location>
</feature>
<evidence type="ECO:0000313" key="2">
    <source>
        <dbReference type="Proteomes" id="UP001145114"/>
    </source>
</evidence>
<organism evidence="1 2">
    <name type="scientific">Spiromyces aspiralis</name>
    <dbReference type="NCBI Taxonomy" id="68401"/>
    <lineage>
        <taxon>Eukaryota</taxon>
        <taxon>Fungi</taxon>
        <taxon>Fungi incertae sedis</taxon>
        <taxon>Zoopagomycota</taxon>
        <taxon>Kickxellomycotina</taxon>
        <taxon>Kickxellomycetes</taxon>
        <taxon>Kickxellales</taxon>
        <taxon>Kickxellaceae</taxon>
        <taxon>Spiromyces</taxon>
    </lineage>
</organism>
<gene>
    <name evidence="1" type="ORF">EV182_003763</name>
</gene>
<feature type="non-terminal residue" evidence="1">
    <location>
        <position position="354"/>
    </location>
</feature>
<name>A0ACC1HTB2_9FUNG</name>
<keyword evidence="2" id="KW-1185">Reference proteome</keyword>